<dbReference type="Proteomes" id="UP000243975">
    <property type="component" value="Unassembled WGS sequence"/>
</dbReference>
<gene>
    <name evidence="3" type="ORF">Ccrd_014778</name>
</gene>
<organism evidence="3 4">
    <name type="scientific">Cynara cardunculus var. scolymus</name>
    <name type="common">Globe artichoke</name>
    <name type="synonym">Cynara scolymus</name>
    <dbReference type="NCBI Taxonomy" id="59895"/>
    <lineage>
        <taxon>Eukaryota</taxon>
        <taxon>Viridiplantae</taxon>
        <taxon>Streptophyta</taxon>
        <taxon>Embryophyta</taxon>
        <taxon>Tracheophyta</taxon>
        <taxon>Spermatophyta</taxon>
        <taxon>Magnoliopsida</taxon>
        <taxon>eudicotyledons</taxon>
        <taxon>Gunneridae</taxon>
        <taxon>Pentapetalae</taxon>
        <taxon>asterids</taxon>
        <taxon>campanulids</taxon>
        <taxon>Asterales</taxon>
        <taxon>Asteraceae</taxon>
        <taxon>Carduoideae</taxon>
        <taxon>Cardueae</taxon>
        <taxon>Carduinae</taxon>
        <taxon>Cynara</taxon>
    </lineage>
</organism>
<dbReference type="InterPro" id="IPR011990">
    <property type="entry name" value="TPR-like_helical_dom_sf"/>
</dbReference>
<reference evidence="3 4" key="1">
    <citation type="journal article" date="2016" name="Sci. Rep.">
        <title>The genome sequence of the outbreeding globe artichoke constructed de novo incorporating a phase-aware low-pass sequencing strategy of F1 progeny.</title>
        <authorList>
            <person name="Scaglione D."/>
            <person name="Reyes-Chin-Wo S."/>
            <person name="Acquadro A."/>
            <person name="Froenicke L."/>
            <person name="Portis E."/>
            <person name="Beitel C."/>
            <person name="Tirone M."/>
            <person name="Mauro R."/>
            <person name="Lo Monaco A."/>
            <person name="Mauromicale G."/>
            <person name="Faccioli P."/>
            <person name="Cattivelli L."/>
            <person name="Rieseberg L."/>
            <person name="Michelmore R."/>
            <person name="Lanteri S."/>
        </authorList>
    </citation>
    <scope>NUCLEOTIDE SEQUENCE [LARGE SCALE GENOMIC DNA]</scope>
    <source>
        <strain evidence="3">2C</strain>
    </source>
</reference>
<comment type="caution">
    <text evidence="3">The sequence shown here is derived from an EMBL/GenBank/DDBJ whole genome shotgun (WGS) entry which is preliminary data.</text>
</comment>
<keyword evidence="4" id="KW-1185">Reference proteome</keyword>
<dbReference type="Pfam" id="PF01535">
    <property type="entry name" value="PPR"/>
    <property type="match status" value="1"/>
</dbReference>
<dbReference type="InterPro" id="IPR002885">
    <property type="entry name" value="PPR_rpt"/>
</dbReference>
<dbReference type="EMBL" id="LEKV01001559">
    <property type="protein sequence ID" value="KVI06868.1"/>
    <property type="molecule type" value="Genomic_DNA"/>
</dbReference>
<accession>A0A124SGM0</accession>
<evidence type="ECO:0000313" key="4">
    <source>
        <dbReference type="Proteomes" id="UP000243975"/>
    </source>
</evidence>
<name>A0A124SGM0_CYNCS</name>
<protein>
    <submittedName>
        <fullName evidence="3">Pentatricopeptide repeat-containing protein</fullName>
    </submittedName>
</protein>
<dbReference type="NCBIfam" id="TIGR00756">
    <property type="entry name" value="PPR"/>
    <property type="match status" value="1"/>
</dbReference>
<dbReference type="PROSITE" id="PS51375">
    <property type="entry name" value="PPR"/>
    <property type="match status" value="1"/>
</dbReference>
<proteinExistence type="predicted"/>
<evidence type="ECO:0000256" key="2">
    <source>
        <dbReference type="PROSITE-ProRule" id="PRU00708"/>
    </source>
</evidence>
<feature type="repeat" description="PPR" evidence="2">
    <location>
        <begin position="89"/>
        <end position="123"/>
    </location>
</feature>
<evidence type="ECO:0000313" key="3">
    <source>
        <dbReference type="EMBL" id="KVI06868.1"/>
    </source>
</evidence>
<dbReference type="Gene3D" id="1.25.40.10">
    <property type="entry name" value="Tetratricopeptide repeat domain"/>
    <property type="match status" value="1"/>
</dbReference>
<sequence length="154" mass="16764">MRPHHRLPLVFTPPSPSRLPLATTPPSPSRCLTRLHHRPIVGPCCTTPIAAAPPLSPPHPPCRRSTPYTTVLSLVAAVAPSLSPVVVADLVSWNFMLSGYAGCSDIVEAHKMFDQMLERDVVFWSIMINGYDKHYVALMTIVSSPMTSAGGFLH</sequence>
<dbReference type="Gramene" id="KVI06868">
    <property type="protein sequence ID" value="KVI06868"/>
    <property type="gene ID" value="Ccrd_014778"/>
</dbReference>
<dbReference type="AlphaFoldDB" id="A0A124SGM0"/>
<dbReference type="STRING" id="59895.A0A124SGM0"/>
<keyword evidence="1" id="KW-0677">Repeat</keyword>
<evidence type="ECO:0000256" key="1">
    <source>
        <dbReference type="ARBA" id="ARBA00022737"/>
    </source>
</evidence>